<evidence type="ECO:0000313" key="2">
    <source>
        <dbReference type="EMBL" id="CAE2302976.1"/>
    </source>
</evidence>
<feature type="region of interest" description="Disordered" evidence="1">
    <location>
        <begin position="558"/>
        <end position="579"/>
    </location>
</feature>
<gene>
    <name evidence="2" type="ORF">GTHE00462_LOCUS17015</name>
</gene>
<sequence>MVHENDGPGVLAPEGEGHSMTGGDLDPNDATDPNLDGDQMPPDVVVAGGHVQVTVKIGDHEINGGTRYRAWVEHKDKVMERLTGWQIVAMDGNMITFHVPQSIVSAALAERQAKVPKDERRYWGDKTDFCRCLEAVLYDIERGQKPRRKPREPRPGVLAISQGVGFQRDPRPRMPMRQPLHMATGLDSIDVLVRMLENKAPTELIGFERRLRIVMNRIEVHLHSGGGSTLKTDLPKDWSPMIDLPLPPSAPQTVKRGCSKIQRSMLPLRLSAQVEELQQRLNDLMDSLQQGFLDPKALGTKSHHEGNPAHVAALLKTGLAIMGKESVEDQMEHWMCVPRPRLIQVYIDEFNRVMKNILDQSQAHANMNPPGPLAKYSNVEPSTYAVQASKERLGERILHCLNVMVVPIVDKSCTPWQVTKGVMSNPVGMPDDYLVRYLDMLYKNVNYSEREQSGAMLLGDAAEFEILRATLPKDALPLVEALICTYGGDEERQRLGIPSRRKTAAIDRVQKARMDLEMLAKSADAHIATSNAKSPHSAREYHIRAKAKQLGIWLDPSKRTTAADRRQNTQDGDLQGYRSDNWEADDTGLGALAFTAHSNGGRPMNAISINRLAGLGDASGRLVPEEVEARIANDHRPPIQVQVKIGDHEQNGCFRYKAWALHRDIVLQRLRWDVVEQQDDYVTFSVPAALAEASEVERKAKVPKEERRYWGDKTDFCRCLEVVINEVRGIKGRNTRPSTLGPEMLQAREQMILTTEYKTKLAKLREMQATVREGSATADRMRQEEEELAAKHAAEMERLNAKYGGSLRSVKRKRTASVMTAGGIGDKIRKKPKKMDMAKEMQGHPANQMGQRSPGHAPPPHMRMAQPQWGRPGAV</sequence>
<protein>
    <submittedName>
        <fullName evidence="2">Uncharacterized protein</fullName>
    </submittedName>
</protein>
<organism evidence="2">
    <name type="scientific">Guillardia theta</name>
    <name type="common">Cryptophyte</name>
    <name type="synonym">Cryptomonas phi</name>
    <dbReference type="NCBI Taxonomy" id="55529"/>
    <lineage>
        <taxon>Eukaryota</taxon>
        <taxon>Cryptophyceae</taxon>
        <taxon>Pyrenomonadales</taxon>
        <taxon>Geminigeraceae</taxon>
        <taxon>Guillardia</taxon>
    </lineage>
</organism>
<feature type="region of interest" description="Disordered" evidence="1">
    <location>
        <begin position="1"/>
        <end position="41"/>
    </location>
</feature>
<name>A0A7S4NRN5_GUITH</name>
<proteinExistence type="predicted"/>
<feature type="region of interest" description="Disordered" evidence="1">
    <location>
        <begin position="829"/>
        <end position="875"/>
    </location>
</feature>
<feature type="compositionally biased region" description="Basic and acidic residues" evidence="1">
    <location>
        <begin position="558"/>
        <end position="568"/>
    </location>
</feature>
<dbReference type="AlphaFoldDB" id="A0A7S4NRN5"/>
<dbReference type="EMBL" id="HBKN01021661">
    <property type="protein sequence ID" value="CAE2302976.1"/>
    <property type="molecule type" value="Transcribed_RNA"/>
</dbReference>
<reference evidence="2" key="1">
    <citation type="submission" date="2021-01" db="EMBL/GenBank/DDBJ databases">
        <authorList>
            <person name="Corre E."/>
            <person name="Pelletier E."/>
            <person name="Niang G."/>
            <person name="Scheremetjew M."/>
            <person name="Finn R."/>
            <person name="Kale V."/>
            <person name="Holt S."/>
            <person name="Cochrane G."/>
            <person name="Meng A."/>
            <person name="Brown T."/>
            <person name="Cohen L."/>
        </authorList>
    </citation>
    <scope>NUCLEOTIDE SEQUENCE</scope>
    <source>
        <strain evidence="2">CCMP 2712</strain>
    </source>
</reference>
<accession>A0A7S4NRN5</accession>
<evidence type="ECO:0000256" key="1">
    <source>
        <dbReference type="SAM" id="MobiDB-lite"/>
    </source>
</evidence>